<sequence>MAPAKQKACAHQTVLIDASDYGRRTAGFERVPVDKRIAATTRSGR</sequence>
<feature type="non-terminal residue" evidence="1">
    <location>
        <position position="45"/>
    </location>
</feature>
<gene>
    <name evidence="1" type="ORF">CGXH109_LOCUS122008</name>
</gene>
<dbReference type="AlphaFoldDB" id="A0A9W4S474"/>
<proteinExistence type="predicted"/>
<organism evidence="1 2">
    <name type="scientific">Colletotrichum noveboracense</name>
    <dbReference type="NCBI Taxonomy" id="2664923"/>
    <lineage>
        <taxon>Eukaryota</taxon>
        <taxon>Fungi</taxon>
        <taxon>Dikarya</taxon>
        <taxon>Ascomycota</taxon>
        <taxon>Pezizomycotina</taxon>
        <taxon>Sordariomycetes</taxon>
        <taxon>Hypocreomycetidae</taxon>
        <taxon>Glomerellales</taxon>
        <taxon>Glomerellaceae</taxon>
        <taxon>Colletotrichum</taxon>
        <taxon>Colletotrichum gloeosporioides species complex</taxon>
    </lineage>
</organism>
<protein>
    <submittedName>
        <fullName evidence="1">Uncharacterized protein</fullName>
    </submittedName>
</protein>
<accession>A0A9W4S474</accession>
<keyword evidence="2" id="KW-1185">Reference proteome</keyword>
<evidence type="ECO:0000313" key="1">
    <source>
        <dbReference type="EMBL" id="CAI0652915.1"/>
    </source>
</evidence>
<dbReference type="Proteomes" id="UP001152533">
    <property type="component" value="Unassembled WGS sequence"/>
</dbReference>
<evidence type="ECO:0000313" key="2">
    <source>
        <dbReference type="Proteomes" id="UP001152533"/>
    </source>
</evidence>
<dbReference type="EMBL" id="CAMGZC010001479">
    <property type="protein sequence ID" value="CAI0652915.1"/>
    <property type="molecule type" value="Genomic_DNA"/>
</dbReference>
<reference evidence="1" key="1">
    <citation type="submission" date="2022-08" db="EMBL/GenBank/DDBJ databases">
        <authorList>
            <person name="Giroux E."/>
            <person name="Giroux E."/>
        </authorList>
    </citation>
    <scope>NUCLEOTIDE SEQUENCE</scope>
    <source>
        <strain evidence="1">H1091258</strain>
    </source>
</reference>
<name>A0A9W4S474_9PEZI</name>
<comment type="caution">
    <text evidence="1">The sequence shown here is derived from an EMBL/GenBank/DDBJ whole genome shotgun (WGS) entry which is preliminary data.</text>
</comment>